<protein>
    <submittedName>
        <fullName evidence="8">Biopolymer transporter ExbD</fullName>
    </submittedName>
</protein>
<dbReference type="GO" id="GO:0015031">
    <property type="term" value="P:protein transport"/>
    <property type="evidence" value="ECO:0007669"/>
    <property type="project" value="UniProtKB-KW"/>
</dbReference>
<comment type="caution">
    <text evidence="8">The sequence shown here is derived from an EMBL/GenBank/DDBJ whole genome shotgun (WGS) entry which is preliminary data.</text>
</comment>
<comment type="similarity">
    <text evidence="2 7">Belongs to the ExbD/TolR family.</text>
</comment>
<evidence type="ECO:0000256" key="6">
    <source>
        <dbReference type="ARBA" id="ARBA00023136"/>
    </source>
</evidence>
<proteinExistence type="inferred from homology"/>
<gene>
    <name evidence="8" type="ORF">E6K80_06115</name>
</gene>
<organism evidence="8 9">
    <name type="scientific">Eiseniibacteriota bacterium</name>
    <dbReference type="NCBI Taxonomy" id="2212470"/>
    <lineage>
        <taxon>Bacteria</taxon>
        <taxon>Candidatus Eiseniibacteriota</taxon>
    </lineage>
</organism>
<evidence type="ECO:0000256" key="4">
    <source>
        <dbReference type="ARBA" id="ARBA00022692"/>
    </source>
</evidence>
<keyword evidence="5" id="KW-1133">Transmembrane helix</keyword>
<keyword evidence="7" id="KW-0653">Protein transport</keyword>
<evidence type="ECO:0000256" key="3">
    <source>
        <dbReference type="ARBA" id="ARBA00022475"/>
    </source>
</evidence>
<dbReference type="EMBL" id="VBPA01000136">
    <property type="protein sequence ID" value="TMQ71274.1"/>
    <property type="molecule type" value="Genomic_DNA"/>
</dbReference>
<sequence>MLKRMRRIGISIDMTPMVDVAFLLLIFFMTTTQFKPPEKDKITLPESNSEAKSPESDIITLAVTSPKPENGNRSTLRVVYRSGGQEVSQILFPDQVKSDLPGVLTRARTSNPAARMIVKMDKDASYGIMADMMSALQAANAPRFNVQTELEGSAGLFKRKIPGS</sequence>
<evidence type="ECO:0000313" key="9">
    <source>
        <dbReference type="Proteomes" id="UP000319836"/>
    </source>
</evidence>
<name>A0A538U5U7_UNCEI</name>
<dbReference type="Pfam" id="PF02472">
    <property type="entry name" value="ExbD"/>
    <property type="match status" value="1"/>
</dbReference>
<keyword evidence="4 7" id="KW-0812">Transmembrane</keyword>
<evidence type="ECO:0000256" key="7">
    <source>
        <dbReference type="RuleBase" id="RU003879"/>
    </source>
</evidence>
<dbReference type="AlphaFoldDB" id="A0A538U5U7"/>
<accession>A0A538U5U7</accession>
<evidence type="ECO:0000256" key="5">
    <source>
        <dbReference type="ARBA" id="ARBA00022989"/>
    </source>
</evidence>
<dbReference type="PANTHER" id="PTHR30558">
    <property type="entry name" value="EXBD MEMBRANE COMPONENT OF PMF-DRIVEN MACROMOLECULE IMPORT SYSTEM"/>
    <property type="match status" value="1"/>
</dbReference>
<keyword evidence="3" id="KW-1003">Cell membrane</keyword>
<evidence type="ECO:0000313" key="8">
    <source>
        <dbReference type="EMBL" id="TMQ71274.1"/>
    </source>
</evidence>
<dbReference type="PANTHER" id="PTHR30558:SF3">
    <property type="entry name" value="BIOPOLYMER TRANSPORT PROTEIN EXBD-RELATED"/>
    <property type="match status" value="1"/>
</dbReference>
<dbReference type="InterPro" id="IPR003400">
    <property type="entry name" value="ExbD"/>
</dbReference>
<evidence type="ECO:0000256" key="1">
    <source>
        <dbReference type="ARBA" id="ARBA00004162"/>
    </source>
</evidence>
<keyword evidence="7" id="KW-0813">Transport</keyword>
<dbReference type="GO" id="GO:0005886">
    <property type="term" value="C:plasma membrane"/>
    <property type="evidence" value="ECO:0007669"/>
    <property type="project" value="UniProtKB-SubCell"/>
</dbReference>
<reference evidence="8 9" key="1">
    <citation type="journal article" date="2019" name="Nat. Microbiol.">
        <title>Mediterranean grassland soil C-N compound turnover is dependent on rainfall and depth, and is mediated by genomically divergent microorganisms.</title>
        <authorList>
            <person name="Diamond S."/>
            <person name="Andeer P.F."/>
            <person name="Li Z."/>
            <person name="Crits-Christoph A."/>
            <person name="Burstein D."/>
            <person name="Anantharaman K."/>
            <person name="Lane K.R."/>
            <person name="Thomas B.C."/>
            <person name="Pan C."/>
            <person name="Northen T.R."/>
            <person name="Banfield J.F."/>
        </authorList>
    </citation>
    <scope>NUCLEOTIDE SEQUENCE [LARGE SCALE GENOMIC DNA]</scope>
    <source>
        <strain evidence="8">WS_10</strain>
    </source>
</reference>
<dbReference type="Proteomes" id="UP000319836">
    <property type="component" value="Unassembled WGS sequence"/>
</dbReference>
<comment type="subcellular location">
    <subcellularLocation>
        <location evidence="1">Cell membrane</location>
        <topology evidence="1">Single-pass membrane protein</topology>
    </subcellularLocation>
    <subcellularLocation>
        <location evidence="7">Cell membrane</location>
        <topology evidence="7">Single-pass type II membrane protein</topology>
    </subcellularLocation>
</comment>
<evidence type="ECO:0000256" key="2">
    <source>
        <dbReference type="ARBA" id="ARBA00005811"/>
    </source>
</evidence>
<dbReference type="GO" id="GO:0022857">
    <property type="term" value="F:transmembrane transporter activity"/>
    <property type="evidence" value="ECO:0007669"/>
    <property type="project" value="InterPro"/>
</dbReference>
<keyword evidence="6" id="KW-0472">Membrane</keyword>